<dbReference type="Proteomes" id="UP000283210">
    <property type="component" value="Chromosome 17"/>
</dbReference>
<evidence type="ECO:0000313" key="2">
    <source>
        <dbReference type="Proteomes" id="UP000283210"/>
    </source>
</evidence>
<gene>
    <name evidence="1" type="ORF">OJAV_G00173060</name>
</gene>
<protein>
    <submittedName>
        <fullName evidence="1">Uncharacterized protein</fullName>
    </submittedName>
</protein>
<dbReference type="EMBL" id="CM012453">
    <property type="protein sequence ID" value="RVE62005.1"/>
    <property type="molecule type" value="Genomic_DNA"/>
</dbReference>
<sequence length="75" mass="8515">MSFSCLACLLAFIYEKKELVVGAHTQTLRYRDLPLIKKDPAGDENGLKQKLAKRSSLELVTRWIGLKQRLKKVGV</sequence>
<reference evidence="1 2" key="2">
    <citation type="submission" date="2019-01" db="EMBL/GenBank/DDBJ databases">
        <title>A chromosome length genome reference of the Java medaka (oryzias javanicus).</title>
        <authorList>
            <person name="Herpin A."/>
            <person name="Takehana Y."/>
            <person name="Naruse K."/>
            <person name="Ansai S."/>
            <person name="Kawaguchi M."/>
        </authorList>
    </citation>
    <scope>NUCLEOTIDE SEQUENCE [LARGE SCALE GENOMIC DNA]</scope>
    <source>
        <strain evidence="1">RS831</strain>
        <tissue evidence="1">Whole body</tissue>
    </source>
</reference>
<dbReference type="AlphaFoldDB" id="A0A437CH88"/>
<name>A0A437CH88_ORYJA</name>
<reference evidence="1 2" key="1">
    <citation type="submission" date="2018-11" db="EMBL/GenBank/DDBJ databases">
        <authorList>
            <person name="Lopez-Roques C."/>
            <person name="Donnadieu C."/>
            <person name="Bouchez O."/>
            <person name="Klopp C."/>
            <person name="Cabau C."/>
            <person name="Zahm M."/>
        </authorList>
    </citation>
    <scope>NUCLEOTIDE SEQUENCE [LARGE SCALE GENOMIC DNA]</scope>
    <source>
        <strain evidence="1">RS831</strain>
        <tissue evidence="1">Whole body</tissue>
    </source>
</reference>
<evidence type="ECO:0000313" key="1">
    <source>
        <dbReference type="EMBL" id="RVE62005.1"/>
    </source>
</evidence>
<proteinExistence type="predicted"/>
<accession>A0A437CH88</accession>
<keyword evidence="2" id="KW-1185">Reference proteome</keyword>
<organism evidence="1 2">
    <name type="scientific">Oryzias javanicus</name>
    <name type="common">Javanese ricefish</name>
    <name type="synonym">Aplocheilus javanicus</name>
    <dbReference type="NCBI Taxonomy" id="123683"/>
    <lineage>
        <taxon>Eukaryota</taxon>
        <taxon>Metazoa</taxon>
        <taxon>Chordata</taxon>
        <taxon>Craniata</taxon>
        <taxon>Vertebrata</taxon>
        <taxon>Euteleostomi</taxon>
        <taxon>Actinopterygii</taxon>
        <taxon>Neopterygii</taxon>
        <taxon>Teleostei</taxon>
        <taxon>Neoteleostei</taxon>
        <taxon>Acanthomorphata</taxon>
        <taxon>Ovalentaria</taxon>
        <taxon>Atherinomorphae</taxon>
        <taxon>Beloniformes</taxon>
        <taxon>Adrianichthyidae</taxon>
        <taxon>Oryziinae</taxon>
        <taxon>Oryzias</taxon>
    </lineage>
</organism>